<dbReference type="InterPro" id="IPR018378">
    <property type="entry name" value="C-type_lectin_CS"/>
</dbReference>
<dbReference type="GO" id="GO:0030246">
    <property type="term" value="F:carbohydrate binding"/>
    <property type="evidence" value="ECO:0007669"/>
    <property type="project" value="UniProtKB-KW"/>
</dbReference>
<dbReference type="InterPro" id="IPR016186">
    <property type="entry name" value="C-type_lectin-like/link_sf"/>
</dbReference>
<dbReference type="InterPro" id="IPR050111">
    <property type="entry name" value="C-type_lectin/snaclec_domain"/>
</dbReference>
<dbReference type="SUPFAM" id="SSF56436">
    <property type="entry name" value="C-type lectin-like"/>
    <property type="match status" value="1"/>
</dbReference>
<dbReference type="PROSITE" id="PS50041">
    <property type="entry name" value="C_TYPE_LECTIN_2"/>
    <property type="match status" value="1"/>
</dbReference>
<dbReference type="EMBL" id="JAUCMX010000029">
    <property type="protein sequence ID" value="KAK3507401.1"/>
    <property type="molecule type" value="Genomic_DNA"/>
</dbReference>
<feature type="coiled-coil region" evidence="3">
    <location>
        <begin position="5"/>
        <end position="56"/>
    </location>
</feature>
<dbReference type="AlphaFoldDB" id="A0AAE0PSM5"/>
<dbReference type="InterPro" id="IPR001304">
    <property type="entry name" value="C-type_lectin-like"/>
</dbReference>
<dbReference type="SMART" id="SM00034">
    <property type="entry name" value="CLECT"/>
    <property type="match status" value="1"/>
</dbReference>
<evidence type="ECO:0000256" key="1">
    <source>
        <dbReference type="ARBA" id="ARBA00022734"/>
    </source>
</evidence>
<dbReference type="Pfam" id="PF00059">
    <property type="entry name" value="Lectin_C"/>
    <property type="match status" value="1"/>
</dbReference>
<dbReference type="Proteomes" id="UP001274896">
    <property type="component" value="Unassembled WGS sequence"/>
</dbReference>
<organism evidence="5 6">
    <name type="scientific">Hemibagrus guttatus</name>
    <dbReference type="NCBI Taxonomy" id="175788"/>
    <lineage>
        <taxon>Eukaryota</taxon>
        <taxon>Metazoa</taxon>
        <taxon>Chordata</taxon>
        <taxon>Craniata</taxon>
        <taxon>Vertebrata</taxon>
        <taxon>Euteleostomi</taxon>
        <taxon>Actinopterygii</taxon>
        <taxon>Neopterygii</taxon>
        <taxon>Teleostei</taxon>
        <taxon>Ostariophysi</taxon>
        <taxon>Siluriformes</taxon>
        <taxon>Bagridae</taxon>
        <taxon>Hemibagrus</taxon>
    </lineage>
</organism>
<accession>A0AAE0PSM5</accession>
<dbReference type="Gene3D" id="1.20.5.400">
    <property type="match status" value="1"/>
</dbReference>
<name>A0AAE0PSM5_9TELE</name>
<keyword evidence="6" id="KW-1185">Reference proteome</keyword>
<sequence length="187" mass="22102">MWIKYNILTRENKQLQTSYNNLTKERDQLQTSYNNLTKERDQLQRDKEELQKFSKLVDAGWMYFGKYSSIYYMSNENRDWTESRQDCRGRGADLVIINTKEEQEFISELLCSRKAWIGLNDRGTEGVWKWVDDTPLTTGYWGHGEPNSRAGNEDCALTGDTSDPVWNWADYPCDHKFIWICEKTIVI</sequence>
<evidence type="ECO:0000256" key="2">
    <source>
        <dbReference type="ARBA" id="ARBA00023157"/>
    </source>
</evidence>
<keyword evidence="1" id="KW-0430">Lectin</keyword>
<dbReference type="PROSITE" id="PS00615">
    <property type="entry name" value="C_TYPE_LECTIN_1"/>
    <property type="match status" value="1"/>
</dbReference>
<comment type="caution">
    <text evidence="5">The sequence shown here is derived from an EMBL/GenBank/DDBJ whole genome shotgun (WGS) entry which is preliminary data.</text>
</comment>
<gene>
    <name evidence="5" type="ORF">QTP70_017469</name>
</gene>
<dbReference type="CDD" id="cd03590">
    <property type="entry name" value="CLECT_DC-SIGN_like"/>
    <property type="match status" value="1"/>
</dbReference>
<reference evidence="5" key="1">
    <citation type="submission" date="2023-06" db="EMBL/GenBank/DDBJ databases">
        <title>Male Hemibagrus guttatus genome.</title>
        <authorList>
            <person name="Bian C."/>
        </authorList>
    </citation>
    <scope>NUCLEOTIDE SEQUENCE</scope>
    <source>
        <strain evidence="5">Male_cb2023</strain>
        <tissue evidence="5">Muscle</tissue>
    </source>
</reference>
<proteinExistence type="predicted"/>
<evidence type="ECO:0000256" key="3">
    <source>
        <dbReference type="SAM" id="Coils"/>
    </source>
</evidence>
<evidence type="ECO:0000313" key="5">
    <source>
        <dbReference type="EMBL" id="KAK3507401.1"/>
    </source>
</evidence>
<evidence type="ECO:0000313" key="6">
    <source>
        <dbReference type="Proteomes" id="UP001274896"/>
    </source>
</evidence>
<protein>
    <recommendedName>
        <fullName evidence="4">C-type lectin domain-containing protein</fullName>
    </recommendedName>
</protein>
<feature type="domain" description="C-type lectin" evidence="4">
    <location>
        <begin position="71"/>
        <end position="182"/>
    </location>
</feature>
<dbReference type="InterPro" id="IPR016187">
    <property type="entry name" value="CTDL_fold"/>
</dbReference>
<dbReference type="InterPro" id="IPR033989">
    <property type="entry name" value="CD209-like_CTLD"/>
</dbReference>
<dbReference type="Gene3D" id="3.10.100.10">
    <property type="entry name" value="Mannose-Binding Protein A, subunit A"/>
    <property type="match status" value="1"/>
</dbReference>
<dbReference type="PANTHER" id="PTHR22803">
    <property type="entry name" value="MANNOSE, PHOSPHOLIPASE, LECTIN RECEPTOR RELATED"/>
    <property type="match status" value="1"/>
</dbReference>
<keyword evidence="2" id="KW-1015">Disulfide bond</keyword>
<keyword evidence="3" id="KW-0175">Coiled coil</keyword>
<evidence type="ECO:0000259" key="4">
    <source>
        <dbReference type="PROSITE" id="PS50041"/>
    </source>
</evidence>